<proteinExistence type="predicted"/>
<comment type="caution">
    <text evidence="2">The sequence shown here is derived from an EMBL/GenBank/DDBJ whole genome shotgun (WGS) entry which is preliminary data.</text>
</comment>
<name>A0ABP9G8P7_9ACTN</name>
<dbReference type="Proteomes" id="UP001499993">
    <property type="component" value="Unassembled WGS sequence"/>
</dbReference>
<evidence type="ECO:0000313" key="3">
    <source>
        <dbReference type="Proteomes" id="UP001499993"/>
    </source>
</evidence>
<feature type="compositionally biased region" description="Polar residues" evidence="1">
    <location>
        <begin position="131"/>
        <end position="142"/>
    </location>
</feature>
<dbReference type="RefSeq" id="WP_345555269.1">
    <property type="nucleotide sequence ID" value="NZ_BAABIK010000002.1"/>
</dbReference>
<gene>
    <name evidence="2" type="ORF">GCM10023224_04910</name>
</gene>
<sequence>MSSPITHLPPRVTYRGAGGQVYLLAWVRTPGGMRARVTWCEIYETSTDYRWQVADVPVSQVTRVDGQVYVQVPVIERARSPTTPPSSPAPGERNADPGARKSPAPTRGRGAFSLGPCDDANTAARGRTIGQAATTSDGFGFT</sequence>
<dbReference type="EMBL" id="BAABIK010000002">
    <property type="protein sequence ID" value="GAA4928664.1"/>
    <property type="molecule type" value="Genomic_DNA"/>
</dbReference>
<evidence type="ECO:0000313" key="2">
    <source>
        <dbReference type="EMBL" id="GAA4928664.1"/>
    </source>
</evidence>
<organism evidence="2 3">
    <name type="scientific">Streptomonospora halophila</name>
    <dbReference type="NCBI Taxonomy" id="427369"/>
    <lineage>
        <taxon>Bacteria</taxon>
        <taxon>Bacillati</taxon>
        <taxon>Actinomycetota</taxon>
        <taxon>Actinomycetes</taxon>
        <taxon>Streptosporangiales</taxon>
        <taxon>Nocardiopsidaceae</taxon>
        <taxon>Streptomonospora</taxon>
    </lineage>
</organism>
<protein>
    <submittedName>
        <fullName evidence="2">Uncharacterized protein</fullName>
    </submittedName>
</protein>
<feature type="region of interest" description="Disordered" evidence="1">
    <location>
        <begin position="74"/>
        <end position="142"/>
    </location>
</feature>
<reference evidence="3" key="1">
    <citation type="journal article" date="2019" name="Int. J. Syst. Evol. Microbiol.">
        <title>The Global Catalogue of Microorganisms (GCM) 10K type strain sequencing project: providing services to taxonomists for standard genome sequencing and annotation.</title>
        <authorList>
            <consortium name="The Broad Institute Genomics Platform"/>
            <consortium name="The Broad Institute Genome Sequencing Center for Infectious Disease"/>
            <person name="Wu L."/>
            <person name="Ma J."/>
        </authorList>
    </citation>
    <scope>NUCLEOTIDE SEQUENCE [LARGE SCALE GENOMIC DNA]</scope>
    <source>
        <strain evidence="3">JCM 18123</strain>
    </source>
</reference>
<keyword evidence="3" id="KW-1185">Reference proteome</keyword>
<evidence type="ECO:0000256" key="1">
    <source>
        <dbReference type="SAM" id="MobiDB-lite"/>
    </source>
</evidence>
<accession>A0ABP9G8P7</accession>